<protein>
    <submittedName>
        <fullName evidence="2">Bis-aminopropyl spermidine synthase family protein</fullName>
    </submittedName>
</protein>
<proteinExistence type="predicted"/>
<dbReference type="EMBL" id="JAAZON010000626">
    <property type="protein sequence ID" value="NMC64210.1"/>
    <property type="molecule type" value="Genomic_DNA"/>
</dbReference>
<dbReference type="Gene3D" id="3.40.50.150">
    <property type="entry name" value="Vaccinia Virus protein VP39"/>
    <property type="match status" value="1"/>
</dbReference>
<dbReference type="SUPFAM" id="SSF53335">
    <property type="entry name" value="S-adenosyl-L-methionine-dependent methyltransferases"/>
    <property type="match status" value="1"/>
</dbReference>
<dbReference type="GO" id="GO:0006596">
    <property type="term" value="P:polyamine biosynthetic process"/>
    <property type="evidence" value="ECO:0007669"/>
    <property type="project" value="TreeGrafter"/>
</dbReference>
<dbReference type="Proteomes" id="UP000524246">
    <property type="component" value="Unassembled WGS sequence"/>
</dbReference>
<dbReference type="GO" id="GO:0016740">
    <property type="term" value="F:transferase activity"/>
    <property type="evidence" value="ECO:0007669"/>
    <property type="project" value="TreeGrafter"/>
</dbReference>
<comment type="caution">
    <text evidence="2">The sequence shown here is derived from an EMBL/GenBank/DDBJ whole genome shotgun (WGS) entry which is preliminary data.</text>
</comment>
<reference evidence="2 3" key="1">
    <citation type="journal article" date="2020" name="Biotechnol. Biofuels">
        <title>New insights from the biogas microbiome by comprehensive genome-resolved metagenomics of nearly 1600 species originating from multiple anaerobic digesters.</title>
        <authorList>
            <person name="Campanaro S."/>
            <person name="Treu L."/>
            <person name="Rodriguez-R L.M."/>
            <person name="Kovalovszki A."/>
            <person name="Ziels R.M."/>
            <person name="Maus I."/>
            <person name="Zhu X."/>
            <person name="Kougias P.G."/>
            <person name="Basile A."/>
            <person name="Luo G."/>
            <person name="Schluter A."/>
            <person name="Konstantinidis K.T."/>
            <person name="Angelidaki I."/>
        </authorList>
    </citation>
    <scope>NUCLEOTIDE SEQUENCE [LARGE SCALE GENOMIC DNA]</scope>
    <source>
        <strain evidence="2">AS27yjCOA_65</strain>
    </source>
</reference>
<accession>A0A7X9IKY7</accession>
<dbReference type="PANTHER" id="PTHR23290:SF0">
    <property type="entry name" value="RRNA N6-ADENOSINE-METHYLTRANSFERASE METTL5"/>
    <property type="match status" value="1"/>
</dbReference>
<evidence type="ECO:0000259" key="1">
    <source>
        <dbReference type="Pfam" id="PF01861"/>
    </source>
</evidence>
<dbReference type="PANTHER" id="PTHR23290">
    <property type="entry name" value="RRNA N6-ADENOSINE-METHYLTRANSFERASE METTL5"/>
    <property type="match status" value="1"/>
</dbReference>
<name>A0A7X9IKY7_9DELT</name>
<evidence type="ECO:0000313" key="2">
    <source>
        <dbReference type="EMBL" id="NMC64210.1"/>
    </source>
</evidence>
<dbReference type="InterPro" id="IPR051720">
    <property type="entry name" value="rRNA_MeTrfase/Polyamine_Synth"/>
</dbReference>
<dbReference type="InterPro" id="IPR002723">
    <property type="entry name" value="BpsA_C"/>
</dbReference>
<sequence length="309" mass="34976">MDFARIVALVVTHSDLNSLVNSGVDLDYDNLAPVITLLHNTGHLHFTNRINYSVSGLPMPLKIKRALPSIPIYSTPTTCYNQFPCTETSRIKRVVKLVADYPYVSSMQVGLLGDDDLLSIEIASYTPFEVTVVEKDERVIDSINKYKHAKGLNIEIIEGDLSDDLNIDAIFDTFITDPPYTFYGVLWFIFNGLNLLQTKDRVYLIANQMMLGNRVMSSLFRSLGIAGLFPVEITPAFSQYPLPNHYRESLDWKSALVNMGGAPTRRMMSSTSTLFVMQSRFSDAKLLKPFIEQHHDIFTRYVVWSDGEK</sequence>
<evidence type="ECO:0000313" key="3">
    <source>
        <dbReference type="Proteomes" id="UP000524246"/>
    </source>
</evidence>
<organism evidence="2 3">
    <name type="scientific">SAR324 cluster bacterium</name>
    <dbReference type="NCBI Taxonomy" id="2024889"/>
    <lineage>
        <taxon>Bacteria</taxon>
        <taxon>Deltaproteobacteria</taxon>
        <taxon>SAR324 cluster</taxon>
    </lineage>
</organism>
<feature type="domain" description="N(4)-bis(aminopropyl)spermidine synthase C-terminal" evidence="1">
    <location>
        <begin position="77"/>
        <end position="240"/>
    </location>
</feature>
<dbReference type="Pfam" id="PF01861">
    <property type="entry name" value="BpsA_C"/>
    <property type="match status" value="1"/>
</dbReference>
<dbReference type="InterPro" id="IPR029063">
    <property type="entry name" value="SAM-dependent_MTases_sf"/>
</dbReference>
<dbReference type="AlphaFoldDB" id="A0A7X9IKY7"/>
<gene>
    <name evidence="2" type="ORF">GYA55_13685</name>
</gene>